<comment type="catalytic activity">
    <reaction evidence="2 11">
        <text>glutathione + H2O = L-cysteinylglycine + L-glutamate</text>
        <dbReference type="Rhea" id="RHEA:28807"/>
        <dbReference type="ChEBI" id="CHEBI:15377"/>
        <dbReference type="ChEBI" id="CHEBI:29985"/>
        <dbReference type="ChEBI" id="CHEBI:57925"/>
        <dbReference type="ChEBI" id="CHEBI:61694"/>
        <dbReference type="EC" id="3.4.19.13"/>
    </reaction>
</comment>
<dbReference type="Gene3D" id="1.10.246.130">
    <property type="match status" value="1"/>
</dbReference>
<feature type="binding site" evidence="10">
    <location>
        <position position="502"/>
    </location>
    <ligand>
        <name>L-glutamate</name>
        <dbReference type="ChEBI" id="CHEBI:29985"/>
    </ligand>
</feature>
<dbReference type="UniPathway" id="UPA00204"/>
<dbReference type="Proteomes" id="UP000199397">
    <property type="component" value="Unassembled WGS sequence"/>
</dbReference>
<dbReference type="PRINTS" id="PR01210">
    <property type="entry name" value="GGTRANSPTASE"/>
</dbReference>
<keyword evidence="5 11" id="KW-0378">Hydrolase</keyword>
<dbReference type="RefSeq" id="WP_093070784.1">
    <property type="nucleotide sequence ID" value="NZ_FNQP01000035.1"/>
</dbReference>
<dbReference type="InterPro" id="IPR043137">
    <property type="entry name" value="GGT_ssub_C"/>
</dbReference>
<name>A0A1H4GKB5_9GAMM</name>
<organism evidence="13 14">
    <name type="scientific">Thiothrix caldifontis</name>
    <dbReference type="NCBI Taxonomy" id="525918"/>
    <lineage>
        <taxon>Bacteria</taxon>
        <taxon>Pseudomonadati</taxon>
        <taxon>Pseudomonadota</taxon>
        <taxon>Gammaproteobacteria</taxon>
        <taxon>Thiotrichales</taxon>
        <taxon>Thiotrichaceae</taxon>
        <taxon>Thiothrix</taxon>
    </lineage>
</organism>
<feature type="active site" description="Nucleophile" evidence="9">
    <location>
        <position position="416"/>
    </location>
</feature>
<evidence type="ECO:0000256" key="6">
    <source>
        <dbReference type="ARBA" id="ARBA00023145"/>
    </source>
</evidence>
<dbReference type="GO" id="GO:0103068">
    <property type="term" value="F:leukotriene C4 gamma-glutamyl transferase activity"/>
    <property type="evidence" value="ECO:0007669"/>
    <property type="project" value="UniProtKB-EC"/>
</dbReference>
<keyword evidence="7 11" id="KW-0012">Acyltransferase</keyword>
<evidence type="ECO:0000256" key="7">
    <source>
        <dbReference type="ARBA" id="ARBA00023315"/>
    </source>
</evidence>
<dbReference type="InterPro" id="IPR000101">
    <property type="entry name" value="GGT_peptidase"/>
</dbReference>
<dbReference type="PANTHER" id="PTHR43199:SF1">
    <property type="entry name" value="GLUTATHIONE HYDROLASE PROENZYME"/>
    <property type="match status" value="1"/>
</dbReference>
<evidence type="ECO:0000256" key="9">
    <source>
        <dbReference type="PIRSR" id="PIRSR600101-1"/>
    </source>
</evidence>
<dbReference type="Gene3D" id="3.60.20.40">
    <property type="match status" value="1"/>
</dbReference>
<evidence type="ECO:0000256" key="3">
    <source>
        <dbReference type="ARBA" id="ARBA00009381"/>
    </source>
</evidence>
<dbReference type="GO" id="GO:0006751">
    <property type="term" value="P:glutathione catabolic process"/>
    <property type="evidence" value="ECO:0007669"/>
    <property type="project" value="UniProtKB-UniRule"/>
</dbReference>
<keyword evidence="14" id="KW-1185">Reference proteome</keyword>
<dbReference type="STRING" id="525918.SAMN05660964_03541"/>
<accession>A0A1H4GKB5</accession>
<dbReference type="GO" id="GO:0036374">
    <property type="term" value="F:glutathione hydrolase activity"/>
    <property type="evidence" value="ECO:0007669"/>
    <property type="project" value="UniProtKB-UniRule"/>
</dbReference>
<feature type="binding site" evidence="10">
    <location>
        <position position="126"/>
    </location>
    <ligand>
        <name>L-glutamate</name>
        <dbReference type="ChEBI" id="CHEBI:29985"/>
    </ligand>
</feature>
<evidence type="ECO:0000256" key="5">
    <source>
        <dbReference type="ARBA" id="ARBA00022801"/>
    </source>
</evidence>
<evidence type="ECO:0000256" key="10">
    <source>
        <dbReference type="PIRSR" id="PIRSR600101-2"/>
    </source>
</evidence>
<protein>
    <recommendedName>
        <fullName evidence="11">Glutathione hydrolase proenzyme</fullName>
        <ecNumber evidence="11">2.3.2.2</ecNumber>
        <ecNumber evidence="11">3.4.19.13</ecNumber>
    </recommendedName>
    <component>
        <recommendedName>
            <fullName evidence="11">Glutathione hydrolase large chain</fullName>
        </recommendedName>
    </component>
    <component>
        <recommendedName>
            <fullName evidence="11">Glutathione hydrolase small chain</fullName>
        </recommendedName>
    </component>
</protein>
<comment type="catalytic activity">
    <reaction evidence="8 11">
        <text>an N-terminal (5-L-glutamyl)-[peptide] + an alpha-amino acid = 5-L-glutamyl amino acid + an N-terminal L-alpha-aminoacyl-[peptide]</text>
        <dbReference type="Rhea" id="RHEA:23904"/>
        <dbReference type="Rhea" id="RHEA-COMP:9780"/>
        <dbReference type="Rhea" id="RHEA-COMP:9795"/>
        <dbReference type="ChEBI" id="CHEBI:77644"/>
        <dbReference type="ChEBI" id="CHEBI:78597"/>
        <dbReference type="ChEBI" id="CHEBI:78599"/>
        <dbReference type="ChEBI" id="CHEBI:78608"/>
        <dbReference type="EC" id="2.3.2.2"/>
    </reaction>
</comment>
<keyword evidence="6 11" id="KW-0865">Zymogen</keyword>
<feature type="binding site" evidence="10">
    <location>
        <position position="456"/>
    </location>
    <ligand>
        <name>L-glutamate</name>
        <dbReference type="ChEBI" id="CHEBI:29985"/>
    </ligand>
</feature>
<dbReference type="EC" id="2.3.2.2" evidence="11"/>
<evidence type="ECO:0000313" key="13">
    <source>
        <dbReference type="EMBL" id="SEB10014.1"/>
    </source>
</evidence>
<dbReference type="InterPro" id="IPR043138">
    <property type="entry name" value="GGT_lsub"/>
</dbReference>
<dbReference type="PANTHER" id="PTHR43199">
    <property type="entry name" value="GLUTATHIONE HYDROLASE"/>
    <property type="match status" value="1"/>
</dbReference>
<reference evidence="13 14" key="1">
    <citation type="submission" date="2016-10" db="EMBL/GenBank/DDBJ databases">
        <authorList>
            <person name="de Groot N.N."/>
        </authorList>
    </citation>
    <scope>NUCLEOTIDE SEQUENCE [LARGE SCALE GENOMIC DNA]</scope>
    <source>
        <strain evidence="13 14">DSM 21228</strain>
    </source>
</reference>
<feature type="binding site" evidence="10">
    <location>
        <begin position="480"/>
        <end position="481"/>
    </location>
    <ligand>
        <name>L-glutamate</name>
        <dbReference type="ChEBI" id="CHEBI:29985"/>
    </ligand>
</feature>
<dbReference type="GO" id="GO:0006750">
    <property type="term" value="P:glutathione biosynthetic process"/>
    <property type="evidence" value="ECO:0007669"/>
    <property type="project" value="UniProtKB-KW"/>
</dbReference>
<gene>
    <name evidence="13" type="ORF">SAMN05660964_03541</name>
</gene>
<comment type="catalytic activity">
    <reaction evidence="1 11">
        <text>an S-substituted glutathione + H2O = an S-substituted L-cysteinylglycine + L-glutamate</text>
        <dbReference type="Rhea" id="RHEA:59468"/>
        <dbReference type="ChEBI" id="CHEBI:15377"/>
        <dbReference type="ChEBI" id="CHEBI:29985"/>
        <dbReference type="ChEBI" id="CHEBI:90779"/>
        <dbReference type="ChEBI" id="CHEBI:143103"/>
        <dbReference type="EC" id="3.4.19.13"/>
    </reaction>
</comment>
<feature type="signal peptide" evidence="12">
    <location>
        <begin position="1"/>
        <end position="33"/>
    </location>
</feature>
<dbReference type="SUPFAM" id="SSF56235">
    <property type="entry name" value="N-terminal nucleophile aminohydrolases (Ntn hydrolases)"/>
    <property type="match status" value="1"/>
</dbReference>
<keyword evidence="11" id="KW-0317">Glutathione biosynthesis</keyword>
<dbReference type="InterPro" id="IPR029055">
    <property type="entry name" value="Ntn_hydrolases_N"/>
</dbReference>
<dbReference type="InterPro" id="IPR051792">
    <property type="entry name" value="GGT_bact"/>
</dbReference>
<dbReference type="EC" id="3.4.19.13" evidence="11"/>
<comment type="similarity">
    <text evidence="3 11">Belongs to the gamma-glutamyltransferase family.</text>
</comment>
<dbReference type="OrthoDB" id="5297205at2"/>
<evidence type="ECO:0000256" key="1">
    <source>
        <dbReference type="ARBA" id="ARBA00001049"/>
    </source>
</evidence>
<evidence type="ECO:0000256" key="4">
    <source>
        <dbReference type="ARBA" id="ARBA00022679"/>
    </source>
</evidence>
<evidence type="ECO:0000256" key="8">
    <source>
        <dbReference type="ARBA" id="ARBA00047417"/>
    </source>
</evidence>
<evidence type="ECO:0000256" key="2">
    <source>
        <dbReference type="ARBA" id="ARBA00001089"/>
    </source>
</evidence>
<comment type="pathway">
    <text evidence="11">Sulfur metabolism; glutathione metabolism.</text>
</comment>
<evidence type="ECO:0000313" key="14">
    <source>
        <dbReference type="Proteomes" id="UP000199397"/>
    </source>
</evidence>
<sequence length="595" mass="62809">MQQSKPIRPVIPSWSALAAWLCVAALCLPTSLAARQASDTVAPQTTHTLKSQTLVSAKQFMVSTAHPDATQAGYAILKAGGSAVDAAIAVQLVLGLVEPQASGLGGGALMVLWNADKQQLVALDGRETAPQAVTPDLFLDELGEPLNFIDAVVGGRSVGTPGTVALLAHAHTNYGKLPWQDLFTAARQLATDGFVVTAHMAEQIADSADSLRTFPATQQYFFTPNGKPLPAGFVRKNPAYAKTLDVIAKQGAKGFYQGEIAQAIVDTVSKAATNPGKLALQDLADYQVKAREVLCVDYRQHEVCGMGPPTSGTVAIGQILGMLSHFDLKKLGADNPQSWRLIGDATRLAFADRGRYLADSDFVDVPVQALLAPAYLKARAQALHGEKALDTVAPGEPLPKVSQQWADDAALELPSTSHFVIVDAKGNVVSLTSTIENGFGSRLMTNGFLLNNELTDFSFKAAEDGVPVANRVEAGKRPRSSMSPTIVLKDGKPYMALGSPGGPRIISYVANALVAQLDWGYNIQQAFSMPHRVNLFGRYELEAGTSAAAIQPALKALGYEVTTSTMTSGLSGVVITPQGLQGAADPRRDGTVLGD</sequence>
<dbReference type="AlphaFoldDB" id="A0A1H4GKB5"/>
<dbReference type="EMBL" id="FNQP01000035">
    <property type="protein sequence ID" value="SEB10014.1"/>
    <property type="molecule type" value="Genomic_DNA"/>
</dbReference>
<comment type="subunit">
    <text evidence="11">This enzyme consists of two polypeptide chains, which are synthesized in precursor form from a single polypeptide.</text>
</comment>
<keyword evidence="12" id="KW-0732">Signal</keyword>
<evidence type="ECO:0000256" key="12">
    <source>
        <dbReference type="SAM" id="SignalP"/>
    </source>
</evidence>
<dbReference type="NCBIfam" id="TIGR00066">
    <property type="entry name" value="g_glut_trans"/>
    <property type="match status" value="1"/>
</dbReference>
<comment type="PTM">
    <text evidence="11">Cleaved by autocatalysis into a large and a small subunit.</text>
</comment>
<keyword evidence="4 11" id="KW-0808">Transferase</keyword>
<feature type="chain" id="PRO_5011662196" description="Glutathione hydrolase proenzyme" evidence="12">
    <location>
        <begin position="34"/>
        <end position="595"/>
    </location>
</feature>
<proteinExistence type="inferred from homology"/>
<dbReference type="Pfam" id="PF01019">
    <property type="entry name" value="G_glu_transpept"/>
    <property type="match status" value="1"/>
</dbReference>
<evidence type="ECO:0000256" key="11">
    <source>
        <dbReference type="RuleBase" id="RU368036"/>
    </source>
</evidence>